<accession>A0ABV6AQ07</accession>
<comment type="caution">
    <text evidence="6">The sequence shown here is derived from an EMBL/GenBank/DDBJ whole genome shotgun (WGS) entry which is preliminary data.</text>
</comment>
<evidence type="ECO:0000256" key="2">
    <source>
        <dbReference type="ARBA" id="ARBA00022747"/>
    </source>
</evidence>
<organism evidence="6 7">
    <name type="scientific">Rhizobium puerariae</name>
    <dbReference type="NCBI Taxonomy" id="1585791"/>
    <lineage>
        <taxon>Bacteria</taxon>
        <taxon>Pseudomonadati</taxon>
        <taxon>Pseudomonadota</taxon>
        <taxon>Alphaproteobacteria</taxon>
        <taxon>Hyphomicrobiales</taxon>
        <taxon>Rhizobiaceae</taxon>
        <taxon>Rhizobium/Agrobacterium group</taxon>
        <taxon>Rhizobium</taxon>
    </lineage>
</organism>
<gene>
    <name evidence="6" type="ORF">ACFFP0_28025</name>
</gene>
<keyword evidence="3" id="KW-0238">DNA-binding</keyword>
<keyword evidence="6" id="KW-0540">Nuclease</keyword>
<dbReference type="Proteomes" id="UP001589692">
    <property type="component" value="Unassembled WGS sequence"/>
</dbReference>
<dbReference type="InterPro" id="IPR044946">
    <property type="entry name" value="Restrct_endonuc_typeI_TRD_sf"/>
</dbReference>
<keyword evidence="6" id="KW-0255">Endonuclease</keyword>
<evidence type="ECO:0000313" key="6">
    <source>
        <dbReference type="EMBL" id="MFB9952712.1"/>
    </source>
</evidence>
<dbReference type="PANTHER" id="PTHR30408">
    <property type="entry name" value="TYPE-1 RESTRICTION ENZYME ECOKI SPECIFICITY PROTEIN"/>
    <property type="match status" value="1"/>
</dbReference>
<feature type="compositionally biased region" description="Polar residues" evidence="4">
    <location>
        <begin position="14"/>
        <end position="23"/>
    </location>
</feature>
<proteinExistence type="inferred from homology"/>
<dbReference type="SUPFAM" id="SSF116734">
    <property type="entry name" value="DNA methylase specificity domain"/>
    <property type="match status" value="2"/>
</dbReference>
<dbReference type="Pfam" id="PF01420">
    <property type="entry name" value="Methylase_S"/>
    <property type="match status" value="1"/>
</dbReference>
<keyword evidence="7" id="KW-1185">Reference proteome</keyword>
<feature type="region of interest" description="Disordered" evidence="4">
    <location>
        <begin position="1"/>
        <end position="31"/>
    </location>
</feature>
<dbReference type="GO" id="GO:0016787">
    <property type="term" value="F:hydrolase activity"/>
    <property type="evidence" value="ECO:0007669"/>
    <property type="project" value="UniProtKB-KW"/>
</dbReference>
<evidence type="ECO:0000313" key="7">
    <source>
        <dbReference type="Proteomes" id="UP001589692"/>
    </source>
</evidence>
<evidence type="ECO:0000256" key="1">
    <source>
        <dbReference type="ARBA" id="ARBA00010923"/>
    </source>
</evidence>
<dbReference type="RefSeq" id="WP_377265514.1">
    <property type="nucleotide sequence ID" value="NZ_JBHMAA010000037.1"/>
</dbReference>
<evidence type="ECO:0000259" key="5">
    <source>
        <dbReference type="Pfam" id="PF01420"/>
    </source>
</evidence>
<evidence type="ECO:0000256" key="3">
    <source>
        <dbReference type="ARBA" id="ARBA00023125"/>
    </source>
</evidence>
<evidence type="ECO:0000256" key="4">
    <source>
        <dbReference type="SAM" id="MobiDB-lite"/>
    </source>
</evidence>
<sequence length="437" mass="48524">MSEGKHAQLGDLVSSPQSGVSVNSEDRPHRAGEIGVLKTSAVYAGQFRPGENKAVLPGERDRVRVPVVKGSIIISRMNTPELVGASCYVDQNHDTLFLPDRLWRVLPKDGASTNMRWLSYVLLSDQFRRHVDTYATGTSGSMKNLSKANLLGFEFASPPQDHQSKIAEILDTLDEAIRGTEAVVAKLKAIKQGLLHDLLTRGIDANGDLRPPHTESPHLYKETLLGWLPKEWDVESLGDASESIIDGPFGSNLKTEHYVEEPGVRVVRLQNIQDGYFDDTEKAYIRESHAAKLARNEVVPGDVLIASLGDDGHPVGRSCRYPFEYPSAINKADCFRFRGKPCCRNGFVTLFLNDEIARRQARGYEQGVTMKRINLGNLRKIKIWLPKPAEQEAIEQRAEAANASHSEWLSELVKLRLQKSGLMDDLLTGRVAVTPLL</sequence>
<dbReference type="Gene3D" id="1.10.287.1120">
    <property type="entry name" value="Bipartite methylase S protein"/>
    <property type="match status" value="1"/>
</dbReference>
<keyword evidence="2" id="KW-0680">Restriction system</keyword>
<dbReference type="InterPro" id="IPR000055">
    <property type="entry name" value="Restrct_endonuc_typeI_TRD"/>
</dbReference>
<feature type="domain" description="Type I restriction modification DNA specificity" evidence="5">
    <location>
        <begin position="8"/>
        <end position="181"/>
    </location>
</feature>
<dbReference type="GO" id="GO:0004519">
    <property type="term" value="F:endonuclease activity"/>
    <property type="evidence" value="ECO:0007669"/>
    <property type="project" value="UniProtKB-KW"/>
</dbReference>
<dbReference type="EMBL" id="JBHMAA010000037">
    <property type="protein sequence ID" value="MFB9952712.1"/>
    <property type="molecule type" value="Genomic_DNA"/>
</dbReference>
<comment type="similarity">
    <text evidence="1">Belongs to the type-I restriction system S methylase family.</text>
</comment>
<dbReference type="InterPro" id="IPR052021">
    <property type="entry name" value="Type-I_RS_S_subunit"/>
</dbReference>
<protein>
    <submittedName>
        <fullName evidence="6">Restriction endonuclease subunit S</fullName>
        <ecNumber evidence="6">3.1.21.-</ecNumber>
    </submittedName>
</protein>
<reference evidence="6 7" key="1">
    <citation type="submission" date="2024-09" db="EMBL/GenBank/DDBJ databases">
        <authorList>
            <person name="Sun Q."/>
            <person name="Mori K."/>
        </authorList>
    </citation>
    <scope>NUCLEOTIDE SEQUENCE [LARGE SCALE GENOMIC DNA]</scope>
    <source>
        <strain evidence="6 7">TBRC 4938</strain>
    </source>
</reference>
<dbReference type="EC" id="3.1.21.-" evidence="6"/>
<dbReference type="PANTHER" id="PTHR30408:SF12">
    <property type="entry name" value="TYPE I RESTRICTION ENZYME MJAVIII SPECIFICITY SUBUNIT"/>
    <property type="match status" value="1"/>
</dbReference>
<dbReference type="Gene3D" id="3.90.220.20">
    <property type="entry name" value="DNA methylase specificity domains"/>
    <property type="match status" value="2"/>
</dbReference>
<keyword evidence="6" id="KW-0378">Hydrolase</keyword>
<name>A0ABV6AQ07_9HYPH</name>